<dbReference type="EMBL" id="LFTY01000002">
    <property type="protein sequence ID" value="KMW59437.1"/>
    <property type="molecule type" value="Genomic_DNA"/>
</dbReference>
<dbReference type="RefSeq" id="WP_049644917.1">
    <property type="nucleotide sequence ID" value="NZ_LFTY01000002.1"/>
</dbReference>
<accession>A0A0J9E9G6</accession>
<dbReference type="PATRIC" id="fig|1675527.3.peg.4622"/>
<sequence>MIRALFYLIVFVAGLGAALAWFGEIRHLRMAFGDDLPQWTQAINDDAGMRQGSAGIAVPGQPEILLRWRAVAPDLDGLHWELKLSGDAIEARAELLLPWWPQDAVLRNGRGSASDGVNGVLRLSNIEGKLPVLNRKSRGPGQITVTFDPESGVPKGFGPLGVVNGNTLTVQVPAP</sequence>
<proteinExistence type="predicted"/>
<protein>
    <recommendedName>
        <fullName evidence="3">General secretion pathway protein N</fullName>
    </recommendedName>
</protein>
<dbReference type="Proteomes" id="UP000037178">
    <property type="component" value="Unassembled WGS sequence"/>
</dbReference>
<evidence type="ECO:0000313" key="2">
    <source>
        <dbReference type="Proteomes" id="UP000037178"/>
    </source>
</evidence>
<dbReference type="AlphaFoldDB" id="A0A0J9E9G6"/>
<reference evidence="1 2" key="1">
    <citation type="submission" date="2015-06" db="EMBL/GenBank/DDBJ databases">
        <title>Draft genome sequence of an Alphaproteobacteria species associated to the Mediterranean sponge Oscarella lobularis.</title>
        <authorList>
            <person name="Jourda C."/>
            <person name="Santini S."/>
            <person name="Claverie J.-M."/>
        </authorList>
    </citation>
    <scope>NUCLEOTIDE SEQUENCE [LARGE SCALE GENOMIC DNA]</scope>
    <source>
        <strain evidence="1">IGS</strain>
    </source>
</reference>
<organism evidence="1 2">
    <name type="scientific">Candidatus Rhodobacter oscarellae</name>
    <dbReference type="NCBI Taxonomy" id="1675527"/>
    <lineage>
        <taxon>Bacteria</taxon>
        <taxon>Pseudomonadati</taxon>
        <taxon>Pseudomonadota</taxon>
        <taxon>Alphaproteobacteria</taxon>
        <taxon>Rhodobacterales</taxon>
        <taxon>Rhodobacter group</taxon>
        <taxon>Rhodobacter</taxon>
    </lineage>
</organism>
<evidence type="ECO:0008006" key="3">
    <source>
        <dbReference type="Google" id="ProtNLM"/>
    </source>
</evidence>
<gene>
    <name evidence="1" type="ORF">AIOL_004419</name>
</gene>
<dbReference type="STRING" id="1675527.AIOL_004419"/>
<keyword evidence="2" id="KW-1185">Reference proteome</keyword>
<comment type="caution">
    <text evidence="1">The sequence shown here is derived from an EMBL/GenBank/DDBJ whole genome shotgun (WGS) entry which is preliminary data.</text>
</comment>
<name>A0A0J9E9G6_9RHOB</name>
<evidence type="ECO:0000313" key="1">
    <source>
        <dbReference type="EMBL" id="KMW59437.1"/>
    </source>
</evidence>